<sequence length="208" mass="22301">MSSPRGVSALLLLLLLLLLLTLFLTPGALGDCGPPERLDTAEVKGAANSYSVGSSVRYSCRPGYQLIAGMTPTARCLDSSTWSAVSEFCEGKRCPSLDLMNGRIDYLTDNRFGATANFRCNEGYRLIGAFSAKCVLSSSDSAVVWDKELPFCESKMVFKALKRQVMSSDVAVYSSGVKQLSVCLIFTPVLRVNKRSMGTSLGGGGLLL</sequence>
<dbReference type="Gene3D" id="2.10.70.10">
    <property type="entry name" value="Complement Module, domain 1"/>
    <property type="match status" value="2"/>
</dbReference>
<comment type="caution">
    <text evidence="3">Lacks conserved residue(s) required for the propagation of feature annotation.</text>
</comment>
<keyword evidence="2" id="KW-1015">Disulfide bond</keyword>
<keyword evidence="3" id="KW-0768">Sushi</keyword>
<dbReference type="AlphaFoldDB" id="A0A8D0H559"/>
<dbReference type="InterPro" id="IPR035976">
    <property type="entry name" value="Sushi/SCR/CCP_sf"/>
</dbReference>
<dbReference type="Pfam" id="PF00084">
    <property type="entry name" value="Sushi"/>
    <property type="match status" value="2"/>
</dbReference>
<name>A0A8D0H559_SPHPU</name>
<protein>
    <recommendedName>
        <fullName evidence="5">Sushi domain-containing protein</fullName>
    </recommendedName>
</protein>
<dbReference type="InterPro" id="IPR051277">
    <property type="entry name" value="SEZ6_CSMD_C4BPB_Regulators"/>
</dbReference>
<evidence type="ECO:0000313" key="6">
    <source>
        <dbReference type="Ensembl" id="ENSSPUP00000014680.1"/>
    </source>
</evidence>
<evidence type="ECO:0000259" key="5">
    <source>
        <dbReference type="PROSITE" id="PS50923"/>
    </source>
</evidence>
<dbReference type="InterPro" id="IPR000436">
    <property type="entry name" value="Sushi_SCR_CCP_dom"/>
</dbReference>
<evidence type="ECO:0000256" key="4">
    <source>
        <dbReference type="SAM" id="SignalP"/>
    </source>
</evidence>
<keyword evidence="4" id="KW-0732">Signal</keyword>
<keyword evidence="1" id="KW-0677">Repeat</keyword>
<organism evidence="6 7">
    <name type="scientific">Sphenodon punctatus</name>
    <name type="common">Tuatara</name>
    <name type="synonym">Hatteria punctata</name>
    <dbReference type="NCBI Taxonomy" id="8508"/>
    <lineage>
        <taxon>Eukaryota</taxon>
        <taxon>Metazoa</taxon>
        <taxon>Chordata</taxon>
        <taxon>Craniata</taxon>
        <taxon>Vertebrata</taxon>
        <taxon>Euteleostomi</taxon>
        <taxon>Lepidosauria</taxon>
        <taxon>Sphenodontia</taxon>
        <taxon>Sphenodontidae</taxon>
        <taxon>Sphenodon</taxon>
    </lineage>
</organism>
<evidence type="ECO:0000256" key="3">
    <source>
        <dbReference type="PROSITE-ProRule" id="PRU00302"/>
    </source>
</evidence>
<reference evidence="6" key="2">
    <citation type="submission" date="2025-09" db="UniProtKB">
        <authorList>
            <consortium name="Ensembl"/>
        </authorList>
    </citation>
    <scope>IDENTIFICATION</scope>
</reference>
<feature type="domain" description="Sushi" evidence="5">
    <location>
        <begin position="92"/>
        <end position="154"/>
    </location>
</feature>
<dbReference type="PANTHER" id="PTHR45656">
    <property type="entry name" value="PROTEIN CBR-CLEC-78"/>
    <property type="match status" value="1"/>
</dbReference>
<dbReference type="Ensembl" id="ENSSPUT00000015665.1">
    <property type="protein sequence ID" value="ENSSPUP00000014680.1"/>
    <property type="gene ID" value="ENSSPUG00000011337.1"/>
</dbReference>
<dbReference type="SMART" id="SM00032">
    <property type="entry name" value="CCP"/>
    <property type="match status" value="2"/>
</dbReference>
<feature type="chain" id="PRO_5034684698" description="Sushi domain-containing protein" evidence="4">
    <location>
        <begin position="31"/>
        <end position="208"/>
    </location>
</feature>
<feature type="signal peptide" evidence="4">
    <location>
        <begin position="1"/>
        <end position="30"/>
    </location>
</feature>
<accession>A0A8D0H559</accession>
<evidence type="ECO:0000256" key="2">
    <source>
        <dbReference type="ARBA" id="ARBA00023157"/>
    </source>
</evidence>
<keyword evidence="7" id="KW-1185">Reference proteome</keyword>
<dbReference type="PANTHER" id="PTHR45656:SF15">
    <property type="entry name" value="SUSHI DOMAIN-CONTAINING PROTEIN"/>
    <property type="match status" value="1"/>
</dbReference>
<evidence type="ECO:0000313" key="7">
    <source>
        <dbReference type="Proteomes" id="UP000694392"/>
    </source>
</evidence>
<reference evidence="6" key="1">
    <citation type="submission" date="2025-08" db="UniProtKB">
        <authorList>
            <consortium name="Ensembl"/>
        </authorList>
    </citation>
    <scope>IDENTIFICATION</scope>
</reference>
<evidence type="ECO:0000256" key="1">
    <source>
        <dbReference type="ARBA" id="ARBA00022737"/>
    </source>
</evidence>
<dbReference type="SUPFAM" id="SSF57535">
    <property type="entry name" value="Complement control module/SCR domain"/>
    <property type="match status" value="2"/>
</dbReference>
<proteinExistence type="predicted"/>
<dbReference type="Proteomes" id="UP000694392">
    <property type="component" value="Unplaced"/>
</dbReference>
<dbReference type="PROSITE" id="PS50923">
    <property type="entry name" value="SUSHI"/>
    <property type="match status" value="2"/>
</dbReference>
<dbReference type="OMA" id="VEYECCL"/>
<feature type="domain" description="Sushi" evidence="5">
    <location>
        <begin position="30"/>
        <end position="91"/>
    </location>
</feature>
<dbReference type="GeneTree" id="ENSGT00940000160375"/>
<dbReference type="CDD" id="cd00033">
    <property type="entry name" value="CCP"/>
    <property type="match status" value="2"/>
</dbReference>